<gene>
    <name evidence="5" type="ORF">ABB37_05712</name>
</gene>
<dbReference type="GO" id="GO:0031573">
    <property type="term" value="P:mitotic intra-S DNA damage checkpoint signaling"/>
    <property type="evidence" value="ECO:0007669"/>
    <property type="project" value="TreeGrafter"/>
</dbReference>
<keyword evidence="2" id="KW-0539">Nucleus</keyword>
<keyword evidence="6" id="KW-1185">Reference proteome</keyword>
<comment type="cofactor">
    <cofactor evidence="2">
        <name>Mg(2+)</name>
        <dbReference type="ChEBI" id="CHEBI:18420"/>
    </cofactor>
</comment>
<dbReference type="GO" id="GO:0006308">
    <property type="term" value="P:DNA catabolic process"/>
    <property type="evidence" value="ECO:0007669"/>
    <property type="project" value="UniProtKB-UniRule"/>
</dbReference>
<dbReference type="EMBL" id="LGTL01000011">
    <property type="protein sequence ID" value="KPA79230.1"/>
    <property type="molecule type" value="Genomic_DNA"/>
</dbReference>
<keyword evidence="2" id="KW-0227">DNA damage</keyword>
<dbReference type="InterPro" id="IPR006166">
    <property type="entry name" value="ERCC4_domain"/>
</dbReference>
<dbReference type="GO" id="GO:0000727">
    <property type="term" value="P:double-strand break repair via break-induced replication"/>
    <property type="evidence" value="ECO:0007669"/>
    <property type="project" value="UniProtKB-UniRule"/>
</dbReference>
<dbReference type="Pfam" id="PF02732">
    <property type="entry name" value="ERCC4"/>
    <property type="match status" value="1"/>
</dbReference>
<accession>A0A0M9FZB8</accession>
<comment type="function">
    <text evidence="2">Interacts with EME1 to form a DNA structure-specific endonuclease with substrate preference for branched DNA structures with a 5'-end at the branch nick. Typical substrates include 3'-flap structures, D-loops, replication forks and nicked Holliday junctions. May be required in mitosis for the processing of stalled or collapsed replication fork intermediates. May be required in meiosis for the repair of meiosis-specific double strand breaks subsequent to single-end invasion (SEI).</text>
</comment>
<comment type="caution">
    <text evidence="5">The sequence shown here is derived from an EMBL/GenBank/DDBJ whole genome shotgun (WGS) entry which is preliminary data.</text>
</comment>
<dbReference type="SMART" id="SM00891">
    <property type="entry name" value="ERCC4"/>
    <property type="match status" value="1"/>
</dbReference>
<dbReference type="GeneID" id="26906002"/>
<evidence type="ECO:0000313" key="5">
    <source>
        <dbReference type="EMBL" id="KPA79230.1"/>
    </source>
</evidence>
<protein>
    <recommendedName>
        <fullName evidence="2">Crossover junction endonuclease MUS81</fullName>
        <ecNumber evidence="2">3.1.22.-</ecNumber>
    </recommendedName>
</protein>
<dbReference type="PANTHER" id="PTHR13451:SF0">
    <property type="entry name" value="CROSSOVER JUNCTION ENDONUCLEASE MUS81"/>
    <property type="match status" value="1"/>
</dbReference>
<dbReference type="GO" id="GO:0048257">
    <property type="term" value="F:3'-flap endonuclease activity"/>
    <property type="evidence" value="ECO:0007669"/>
    <property type="project" value="TreeGrafter"/>
</dbReference>
<dbReference type="GO" id="GO:0005634">
    <property type="term" value="C:nucleus"/>
    <property type="evidence" value="ECO:0007669"/>
    <property type="project" value="UniProtKB-SubCell"/>
</dbReference>
<dbReference type="OrthoDB" id="5963188at2759"/>
<sequence length="425" mass="45928">MSAVRWQWLVDFRERAGGQRGSRSKHEGMIDAFRRQQVPCTSVMLPCGDFMLAVDLSPQEADELQQAHQRGSSSAASVLSQAEESTNEVRGATGNAPAEPSPIFGHVCSLVVERKTAADLDASVKGSRYSEQRRLLEASPYALVVWLIEGTDVGGGGAGRSAKGGFFSRPHTCPQQGGSRSPSPAPNDSDVASATDVASVASPTSPSSPVESAQQRVDSACASLGMQQQQQHGSWLVVRTRNTAESVQFLKQLALQVARQLAARRLTHRETSSASRSALPIVTTDMDLARVEVGAHLSSSFCSLPLARMTAPSRGESAAHVCRALSHAFLQFGPTQDCLQSVGALQRRLRAQTAFPRMLLCVRGCSPSLAALLTSKYGSLMGFWRALRRHGREACDADRDIRRLSTAQKKVFILLTEFLLAKDYY</sequence>
<dbReference type="InterPro" id="IPR033309">
    <property type="entry name" value="Mus81"/>
</dbReference>
<dbReference type="AlphaFoldDB" id="A0A0M9FZB8"/>
<feature type="compositionally biased region" description="Polar residues" evidence="3">
    <location>
        <begin position="66"/>
        <end position="84"/>
    </location>
</feature>
<keyword evidence="2" id="KW-0255">Endonuclease</keyword>
<keyword evidence="1 2" id="KW-0378">Hydrolase</keyword>
<feature type="region of interest" description="Disordered" evidence="3">
    <location>
        <begin position="158"/>
        <end position="218"/>
    </location>
</feature>
<evidence type="ECO:0000256" key="2">
    <source>
        <dbReference type="RuleBase" id="RU369042"/>
    </source>
</evidence>
<keyword evidence="2" id="KW-0233">DNA recombination</keyword>
<comment type="subcellular location">
    <subcellularLocation>
        <location evidence="2">Nucleus</location>
    </subcellularLocation>
</comment>
<keyword evidence="2" id="KW-0234">DNA repair</keyword>
<keyword evidence="2" id="KW-0479">Metal-binding</keyword>
<feature type="domain" description="ERCC4" evidence="4">
    <location>
        <begin position="7"/>
        <end position="152"/>
    </location>
</feature>
<keyword evidence="2" id="KW-0460">Magnesium</keyword>
<evidence type="ECO:0000256" key="3">
    <source>
        <dbReference type="SAM" id="MobiDB-lite"/>
    </source>
</evidence>
<comment type="subunit">
    <text evidence="2">Interacts with EME1.</text>
</comment>
<feature type="region of interest" description="Disordered" evidence="3">
    <location>
        <begin position="62"/>
        <end position="98"/>
    </location>
</feature>
<dbReference type="RefSeq" id="XP_015657669.1">
    <property type="nucleotide sequence ID" value="XM_015803844.1"/>
</dbReference>
<name>A0A0M9FZB8_LEPPY</name>
<dbReference type="GO" id="GO:0003677">
    <property type="term" value="F:DNA binding"/>
    <property type="evidence" value="ECO:0007669"/>
    <property type="project" value="UniProtKB-UniRule"/>
</dbReference>
<feature type="compositionally biased region" description="Low complexity" evidence="3">
    <location>
        <begin position="188"/>
        <end position="213"/>
    </location>
</feature>
<dbReference type="EC" id="3.1.22.-" evidence="2"/>
<keyword evidence="2" id="KW-0540">Nuclease</keyword>
<dbReference type="VEuPathDB" id="TriTrypDB:LpyrH10_11_1770"/>
<dbReference type="SUPFAM" id="SSF52980">
    <property type="entry name" value="Restriction endonuclease-like"/>
    <property type="match status" value="1"/>
</dbReference>
<organism evidence="5 6">
    <name type="scientific">Leptomonas pyrrhocoris</name>
    <name type="common">Firebug parasite</name>
    <dbReference type="NCBI Taxonomy" id="157538"/>
    <lineage>
        <taxon>Eukaryota</taxon>
        <taxon>Discoba</taxon>
        <taxon>Euglenozoa</taxon>
        <taxon>Kinetoplastea</taxon>
        <taxon>Metakinetoplastina</taxon>
        <taxon>Trypanosomatida</taxon>
        <taxon>Trypanosomatidae</taxon>
        <taxon>Leishmaniinae</taxon>
        <taxon>Leptomonas</taxon>
    </lineage>
</organism>
<dbReference type="GO" id="GO:0048476">
    <property type="term" value="C:Holliday junction resolvase complex"/>
    <property type="evidence" value="ECO:0007669"/>
    <property type="project" value="UniProtKB-UniRule"/>
</dbReference>
<dbReference type="PANTHER" id="PTHR13451">
    <property type="entry name" value="CLASS II CROSSOVER JUNCTION ENDONUCLEASE MUS81"/>
    <property type="match status" value="1"/>
</dbReference>
<comment type="similarity">
    <text evidence="2">Belongs to the XPF family.</text>
</comment>
<dbReference type="GO" id="GO:0046872">
    <property type="term" value="F:metal ion binding"/>
    <property type="evidence" value="ECO:0007669"/>
    <property type="project" value="UniProtKB-UniRule"/>
</dbReference>
<dbReference type="OMA" id="RHGREAC"/>
<evidence type="ECO:0000313" key="6">
    <source>
        <dbReference type="Proteomes" id="UP000037923"/>
    </source>
</evidence>
<feature type="compositionally biased region" description="Polar residues" evidence="3">
    <location>
        <begin position="173"/>
        <end position="182"/>
    </location>
</feature>
<evidence type="ECO:0000259" key="4">
    <source>
        <dbReference type="SMART" id="SM00891"/>
    </source>
</evidence>
<proteinExistence type="inferred from homology"/>
<dbReference type="GO" id="GO:0000712">
    <property type="term" value="P:resolution of meiotic recombination intermediates"/>
    <property type="evidence" value="ECO:0007669"/>
    <property type="project" value="TreeGrafter"/>
</dbReference>
<dbReference type="Gene3D" id="3.40.50.10130">
    <property type="match status" value="1"/>
</dbReference>
<dbReference type="InterPro" id="IPR011335">
    <property type="entry name" value="Restrct_endonuc-II-like"/>
</dbReference>
<reference evidence="5 6" key="1">
    <citation type="submission" date="2015-07" db="EMBL/GenBank/DDBJ databases">
        <title>High-quality genome of monoxenous trypanosomatid Leptomonas pyrrhocoris.</title>
        <authorList>
            <person name="Flegontov P."/>
            <person name="Butenko A."/>
            <person name="Firsov S."/>
            <person name="Vlcek C."/>
            <person name="Logacheva M.D."/>
            <person name="Field M."/>
            <person name="Filatov D."/>
            <person name="Flegontova O."/>
            <person name="Gerasimov E."/>
            <person name="Jackson A.P."/>
            <person name="Kelly S."/>
            <person name="Opperdoes F."/>
            <person name="O'Reilly A."/>
            <person name="Votypka J."/>
            <person name="Yurchenko V."/>
            <person name="Lukes J."/>
        </authorList>
    </citation>
    <scope>NUCLEOTIDE SEQUENCE [LARGE SCALE GENOMIC DNA]</scope>
    <source>
        <strain evidence="5">H10</strain>
    </source>
</reference>
<dbReference type="GO" id="GO:0008821">
    <property type="term" value="F:crossover junction DNA endonuclease activity"/>
    <property type="evidence" value="ECO:0007669"/>
    <property type="project" value="UniProtKB-UniRule"/>
</dbReference>
<dbReference type="Proteomes" id="UP000037923">
    <property type="component" value="Unassembled WGS sequence"/>
</dbReference>
<evidence type="ECO:0000256" key="1">
    <source>
        <dbReference type="ARBA" id="ARBA00022801"/>
    </source>
</evidence>